<dbReference type="SUPFAM" id="SSF51161">
    <property type="entry name" value="Trimeric LpxA-like enzymes"/>
    <property type="match status" value="1"/>
</dbReference>
<dbReference type="Proteomes" id="UP000215441">
    <property type="component" value="Unassembled WGS sequence"/>
</dbReference>
<evidence type="ECO:0000256" key="1">
    <source>
        <dbReference type="ARBA" id="ARBA00007274"/>
    </source>
</evidence>
<dbReference type="Pfam" id="PF00132">
    <property type="entry name" value="Hexapep"/>
    <property type="match status" value="1"/>
</dbReference>
<accession>A0A235EKX1</accession>
<organism evidence="7 8">
    <name type="scientific">Acidovorax kalamii</name>
    <dbReference type="NCBI Taxonomy" id="2004485"/>
    <lineage>
        <taxon>Bacteria</taxon>
        <taxon>Pseudomonadati</taxon>
        <taxon>Pseudomonadota</taxon>
        <taxon>Betaproteobacteria</taxon>
        <taxon>Burkholderiales</taxon>
        <taxon>Comamonadaceae</taxon>
        <taxon>Acidovorax</taxon>
    </lineage>
</organism>
<evidence type="ECO:0000313" key="8">
    <source>
        <dbReference type="Proteomes" id="UP000215441"/>
    </source>
</evidence>
<dbReference type="EC" id="2.3.1.30" evidence="2"/>
<dbReference type="InterPro" id="IPR042122">
    <property type="entry name" value="Ser_AcTrfase_N_sf"/>
</dbReference>
<gene>
    <name evidence="7" type="ORF">CBY09_11995</name>
</gene>
<dbReference type="Gene3D" id="1.10.3130.10">
    <property type="entry name" value="serine acetyltransferase, domain 1"/>
    <property type="match status" value="1"/>
</dbReference>
<keyword evidence="5" id="KW-0012">Acyltransferase</keyword>
<comment type="caution">
    <text evidence="7">The sequence shown here is derived from an EMBL/GenBank/DDBJ whole genome shotgun (WGS) entry which is preliminary data.</text>
</comment>
<dbReference type="InterPro" id="IPR011004">
    <property type="entry name" value="Trimer_LpxA-like_sf"/>
</dbReference>
<dbReference type="AlphaFoldDB" id="A0A235EKX1"/>
<dbReference type="NCBIfam" id="NF041874">
    <property type="entry name" value="EPS_EpsC"/>
    <property type="match status" value="1"/>
</dbReference>
<dbReference type="Gene3D" id="2.160.10.10">
    <property type="entry name" value="Hexapeptide repeat proteins"/>
    <property type="match status" value="1"/>
</dbReference>
<reference evidence="7 8" key="1">
    <citation type="submission" date="2017-07" db="EMBL/GenBank/DDBJ databases">
        <title>Acidovorax KNDSW TSA 6 genome sequence and assembly.</title>
        <authorList>
            <person name="Mayilraj S."/>
        </authorList>
    </citation>
    <scope>NUCLEOTIDE SEQUENCE [LARGE SCALE GENOMIC DNA]</scope>
    <source>
        <strain evidence="7 8">KNDSW-TSA6</strain>
    </source>
</reference>
<dbReference type="InterPro" id="IPR001451">
    <property type="entry name" value="Hexapep"/>
</dbReference>
<dbReference type="PANTHER" id="PTHR42811">
    <property type="entry name" value="SERINE ACETYLTRANSFERASE"/>
    <property type="match status" value="1"/>
</dbReference>
<evidence type="ECO:0000256" key="3">
    <source>
        <dbReference type="ARBA" id="ARBA00022605"/>
    </source>
</evidence>
<name>A0A235EKX1_9BURK</name>
<comment type="similarity">
    <text evidence="1">Belongs to the transferase hexapeptide repeat family.</text>
</comment>
<proteinExistence type="inferred from homology"/>
<dbReference type="GO" id="GO:0008652">
    <property type="term" value="P:amino acid biosynthetic process"/>
    <property type="evidence" value="ECO:0007669"/>
    <property type="project" value="UniProtKB-KW"/>
</dbReference>
<evidence type="ECO:0000256" key="5">
    <source>
        <dbReference type="ARBA" id="ARBA00023315"/>
    </source>
</evidence>
<comment type="catalytic activity">
    <reaction evidence="6">
        <text>L-serine + acetyl-CoA = O-acetyl-L-serine + CoA</text>
        <dbReference type="Rhea" id="RHEA:24560"/>
        <dbReference type="ChEBI" id="CHEBI:33384"/>
        <dbReference type="ChEBI" id="CHEBI:57287"/>
        <dbReference type="ChEBI" id="CHEBI:57288"/>
        <dbReference type="ChEBI" id="CHEBI:58340"/>
        <dbReference type="EC" id="2.3.1.30"/>
    </reaction>
</comment>
<dbReference type="RefSeq" id="WP_094289817.1">
    <property type="nucleotide sequence ID" value="NZ_NOIG01000008.1"/>
</dbReference>
<dbReference type="OrthoDB" id="9801456at2"/>
<keyword evidence="4 7" id="KW-0808">Transferase</keyword>
<dbReference type="EMBL" id="NOIG01000008">
    <property type="protein sequence ID" value="OYD49686.1"/>
    <property type="molecule type" value="Genomic_DNA"/>
</dbReference>
<dbReference type="InterPro" id="IPR053376">
    <property type="entry name" value="Serine_acetyltransferase"/>
</dbReference>
<evidence type="ECO:0000256" key="2">
    <source>
        <dbReference type="ARBA" id="ARBA00013266"/>
    </source>
</evidence>
<evidence type="ECO:0000256" key="4">
    <source>
        <dbReference type="ARBA" id="ARBA00022679"/>
    </source>
</evidence>
<keyword evidence="8" id="KW-1185">Reference proteome</keyword>
<evidence type="ECO:0000256" key="6">
    <source>
        <dbReference type="ARBA" id="ARBA00049486"/>
    </source>
</evidence>
<keyword evidence="3" id="KW-0028">Amino-acid biosynthesis</keyword>
<dbReference type="InterPro" id="IPR045304">
    <property type="entry name" value="LbH_SAT"/>
</dbReference>
<evidence type="ECO:0000313" key="7">
    <source>
        <dbReference type="EMBL" id="OYD49686.1"/>
    </source>
</evidence>
<dbReference type="GO" id="GO:0009001">
    <property type="term" value="F:serine O-acetyltransferase activity"/>
    <property type="evidence" value="ECO:0007669"/>
    <property type="project" value="UniProtKB-EC"/>
</dbReference>
<dbReference type="CDD" id="cd03354">
    <property type="entry name" value="LbH_SAT"/>
    <property type="match status" value="1"/>
</dbReference>
<sequence>MALFDIEQIAQSLSAARREWRDAHNRVQDAGEREFPSRDALAQVLHQLKGALFPMRLGPYDLRQESEDFYVAHTLDSALHALHVQIGLELRYSARRQALDGSDVEAQARRSAQAFAQSLPAIRRLLDSDVLAAYQGDPAARSVDEVLLCYPGILAMIHHRLAHRLYQLGLPLLARIVAELAHSETGIDIHPGAQIGAGFFIDHGTGVVIGETAVIGERVRVYQAVTLGAKRFPTGADGHLQKGLPRHPVVQDDVVIYAGATILGRVTLGRGAVIGGNVWVTHDVPAGSHVTQASSQESDRFASVLAGAAL</sequence>
<protein>
    <recommendedName>
        <fullName evidence="2">serine O-acetyltransferase</fullName>
        <ecNumber evidence="2">2.3.1.30</ecNumber>
    </recommendedName>
</protein>